<dbReference type="EMBL" id="JACIDJ010000001">
    <property type="protein sequence ID" value="MBB3897240.1"/>
    <property type="molecule type" value="Genomic_DNA"/>
</dbReference>
<dbReference type="AlphaFoldDB" id="A0A840AAJ3"/>
<comment type="caution">
    <text evidence="5">The sequence shown here is derived from an EMBL/GenBank/DDBJ whole genome shotgun (WGS) entry which is preliminary data.</text>
</comment>
<proteinExistence type="inferred from homology"/>
<evidence type="ECO:0000259" key="4">
    <source>
        <dbReference type="Pfam" id="PF22725"/>
    </source>
</evidence>
<name>A0A840AAJ3_9PROT</name>
<dbReference type="GO" id="GO:0000166">
    <property type="term" value="F:nucleotide binding"/>
    <property type="evidence" value="ECO:0007669"/>
    <property type="project" value="InterPro"/>
</dbReference>
<gene>
    <name evidence="5" type="ORF">GGQ83_000666</name>
</gene>
<evidence type="ECO:0000313" key="5">
    <source>
        <dbReference type="EMBL" id="MBB3897240.1"/>
    </source>
</evidence>
<dbReference type="SUPFAM" id="SSF51735">
    <property type="entry name" value="NAD(P)-binding Rossmann-fold domains"/>
    <property type="match status" value="1"/>
</dbReference>
<dbReference type="GO" id="GO:0016491">
    <property type="term" value="F:oxidoreductase activity"/>
    <property type="evidence" value="ECO:0007669"/>
    <property type="project" value="UniProtKB-KW"/>
</dbReference>
<feature type="domain" description="GFO/IDH/MocA-like oxidoreductase" evidence="4">
    <location>
        <begin position="127"/>
        <end position="259"/>
    </location>
</feature>
<evidence type="ECO:0000256" key="1">
    <source>
        <dbReference type="ARBA" id="ARBA00010928"/>
    </source>
</evidence>
<dbReference type="InterPro" id="IPR055170">
    <property type="entry name" value="GFO_IDH_MocA-like_dom"/>
</dbReference>
<sequence length="383" mass="41246">MNFAVIGCGFVADYYMASRPDHAGLRLLGAFDRNPTRLDAFARFHGTRAYPSLEAVLADPEVALVVNLTNPRSHVEVSRAALLAGKHVYSEKPLALTMAEAEELVALAAARGLALAAAPCNHLAPPVQEMAALVEAGRLGRPLMAQAEMDDGLIPYQGHEAWRSASGAPWPAADEFEMGCVLEHAGYQIGPLVTLFGPVREVVAMPAQLLPEKGEGLGPMNPDFSVGVLRFDHGVVARLSLSIIAPHNRLLRVVGTEGFATIPDVWDNRARLRLSPTGKGFWHRAARKLELRLGAFLPGVTLGRALPVAYRPRPKGRPPMDYLRGVAQLAVQVEQGAPPLMGPELALHVTEVTLALQSQEAAGRVQTMRTGLAARPREPRIAR</sequence>
<dbReference type="Pfam" id="PF22725">
    <property type="entry name" value="GFO_IDH_MocA_C3"/>
    <property type="match status" value="1"/>
</dbReference>
<dbReference type="PANTHER" id="PTHR43708:SF5">
    <property type="entry name" value="CONSERVED EXPRESSED OXIDOREDUCTASE (EUROFUNG)-RELATED"/>
    <property type="match status" value="1"/>
</dbReference>
<feature type="domain" description="Gfo/Idh/MocA-like oxidoreductase N-terminal" evidence="3">
    <location>
        <begin position="1"/>
        <end position="115"/>
    </location>
</feature>
<protein>
    <submittedName>
        <fullName evidence="5">Putative dehydrogenase</fullName>
    </submittedName>
</protein>
<evidence type="ECO:0000259" key="3">
    <source>
        <dbReference type="Pfam" id="PF01408"/>
    </source>
</evidence>
<dbReference type="Pfam" id="PF01408">
    <property type="entry name" value="GFO_IDH_MocA"/>
    <property type="match status" value="1"/>
</dbReference>
<evidence type="ECO:0000313" key="6">
    <source>
        <dbReference type="Proteomes" id="UP000553193"/>
    </source>
</evidence>
<dbReference type="InterPro" id="IPR051317">
    <property type="entry name" value="Gfo/Idh/MocA_oxidoreduct"/>
</dbReference>
<organism evidence="5 6">
    <name type="scientific">Roseococcus suduntuyensis</name>
    <dbReference type="NCBI Taxonomy" id="455361"/>
    <lineage>
        <taxon>Bacteria</taxon>
        <taxon>Pseudomonadati</taxon>
        <taxon>Pseudomonadota</taxon>
        <taxon>Alphaproteobacteria</taxon>
        <taxon>Acetobacterales</taxon>
        <taxon>Roseomonadaceae</taxon>
        <taxon>Roseococcus</taxon>
    </lineage>
</organism>
<dbReference type="Gene3D" id="3.30.360.10">
    <property type="entry name" value="Dihydrodipicolinate Reductase, domain 2"/>
    <property type="match status" value="1"/>
</dbReference>
<dbReference type="Proteomes" id="UP000553193">
    <property type="component" value="Unassembled WGS sequence"/>
</dbReference>
<comment type="similarity">
    <text evidence="1">Belongs to the Gfo/Idh/MocA family.</text>
</comment>
<keyword evidence="6" id="KW-1185">Reference proteome</keyword>
<reference evidence="5 6" key="1">
    <citation type="submission" date="2020-08" db="EMBL/GenBank/DDBJ databases">
        <title>Genomic Encyclopedia of Type Strains, Phase IV (KMG-IV): sequencing the most valuable type-strain genomes for metagenomic binning, comparative biology and taxonomic classification.</title>
        <authorList>
            <person name="Goeker M."/>
        </authorList>
    </citation>
    <scope>NUCLEOTIDE SEQUENCE [LARGE SCALE GENOMIC DNA]</scope>
    <source>
        <strain evidence="5 6">DSM 19979</strain>
    </source>
</reference>
<dbReference type="InterPro" id="IPR036291">
    <property type="entry name" value="NAD(P)-bd_dom_sf"/>
</dbReference>
<evidence type="ECO:0000256" key="2">
    <source>
        <dbReference type="ARBA" id="ARBA00023002"/>
    </source>
</evidence>
<keyword evidence="2" id="KW-0560">Oxidoreductase</keyword>
<dbReference type="SUPFAM" id="SSF55347">
    <property type="entry name" value="Glyceraldehyde-3-phosphate dehydrogenase-like, C-terminal domain"/>
    <property type="match status" value="1"/>
</dbReference>
<dbReference type="PANTHER" id="PTHR43708">
    <property type="entry name" value="CONSERVED EXPRESSED OXIDOREDUCTASE (EUROFUNG)"/>
    <property type="match status" value="1"/>
</dbReference>
<dbReference type="RefSeq" id="WP_184382169.1">
    <property type="nucleotide sequence ID" value="NZ_JACIDJ010000001.1"/>
</dbReference>
<dbReference type="InterPro" id="IPR000683">
    <property type="entry name" value="Gfo/Idh/MocA-like_OxRdtase_N"/>
</dbReference>
<accession>A0A840AAJ3</accession>
<dbReference type="Gene3D" id="3.40.50.720">
    <property type="entry name" value="NAD(P)-binding Rossmann-like Domain"/>
    <property type="match status" value="1"/>
</dbReference>